<protein>
    <submittedName>
        <fullName evidence="1">Uncharacterized protein</fullName>
    </submittedName>
</protein>
<comment type="caution">
    <text evidence="1">The sequence shown here is derived from an EMBL/GenBank/DDBJ whole genome shotgun (WGS) entry which is preliminary data.</text>
</comment>
<name>A0ACB6V6I5_9ASCO</name>
<evidence type="ECO:0000313" key="1">
    <source>
        <dbReference type="EMBL" id="KAF5099584.1"/>
    </source>
</evidence>
<dbReference type="Proteomes" id="UP000744676">
    <property type="component" value="Unassembled WGS sequence"/>
</dbReference>
<organism evidence="1 2">
    <name type="scientific">Geotrichum galactomycetum</name>
    <dbReference type="NCBI Taxonomy" id="27317"/>
    <lineage>
        <taxon>Eukaryota</taxon>
        <taxon>Fungi</taxon>
        <taxon>Dikarya</taxon>
        <taxon>Ascomycota</taxon>
        <taxon>Saccharomycotina</taxon>
        <taxon>Dipodascomycetes</taxon>
        <taxon>Dipodascales</taxon>
        <taxon>Dipodascaceae</taxon>
        <taxon>Geotrichum</taxon>
    </lineage>
</organism>
<gene>
    <name evidence="1" type="ORF">D0Z00_001594</name>
</gene>
<dbReference type="EMBL" id="QVQA01000031">
    <property type="protein sequence ID" value="KAF5099584.1"/>
    <property type="molecule type" value="Genomic_DNA"/>
</dbReference>
<evidence type="ECO:0000313" key="2">
    <source>
        <dbReference type="Proteomes" id="UP000744676"/>
    </source>
</evidence>
<accession>A0ACB6V6I5</accession>
<sequence length="341" mass="36873">MSNTAKPVLEDRDDLDDLDDFLDEFSDQILSAPPGTGATNAATPAKPAAAAEFDSAGSAAVPTSAKSTVQAAPPAAATNAEAYPSTEDIDLDEFEAMFASKLKVGMESLVQELGDSTETQQQFEAMLKEISKITEPDNKRSPAATTKTAPASTASVPGEKTNFQDTISQTMNRLNESKQEIDKSVLESADDDFLAKMMKDLESAMGSGDGSDMDMSKLINEMLEQMASKEILYEPMKEMYDKYPAWMEENEKKISADDRSRYLNQYRIISDVVTRFEKPGYSDDNEVDRKYITGLMEQMQSSGAPPPELMGDLASGSIPGLDMGADGLPKVPGDLDGCATQ</sequence>
<reference evidence="1 2" key="1">
    <citation type="journal article" date="2020" name="Front. Microbiol.">
        <title>Phenotypic and Genetic Characterization of the Cheese Ripening Yeast Geotrichum candidum.</title>
        <authorList>
            <person name="Perkins V."/>
            <person name="Vignola S."/>
            <person name="Lessard M.H."/>
            <person name="Plante P.L."/>
            <person name="Corbeil J."/>
            <person name="Dugat-Bony E."/>
            <person name="Frenette M."/>
            <person name="Labrie S."/>
        </authorList>
    </citation>
    <scope>NUCLEOTIDE SEQUENCE [LARGE SCALE GENOMIC DNA]</scope>
    <source>
        <strain evidence="1 2">LMA-1147</strain>
    </source>
</reference>
<proteinExistence type="predicted"/>
<keyword evidence="2" id="KW-1185">Reference proteome</keyword>